<dbReference type="CDD" id="cd00056">
    <property type="entry name" value="ENDO3c"/>
    <property type="match status" value="1"/>
</dbReference>
<keyword evidence="7 13" id="KW-0227">DNA damage</keyword>
<feature type="compositionally biased region" description="Low complexity" evidence="14">
    <location>
        <begin position="45"/>
        <end position="59"/>
    </location>
</feature>
<gene>
    <name evidence="16" type="ORF">PSTT_13168</name>
</gene>
<comment type="caution">
    <text evidence="16">The sequence shown here is derived from an EMBL/GenBank/DDBJ whole genome shotgun (WGS) entry which is preliminary data.</text>
</comment>
<dbReference type="Pfam" id="PF14815">
    <property type="entry name" value="NUDIX_4"/>
    <property type="match status" value="1"/>
</dbReference>
<evidence type="ECO:0000256" key="5">
    <source>
        <dbReference type="ARBA" id="ARBA00022485"/>
    </source>
</evidence>
<protein>
    <recommendedName>
        <fullName evidence="4 13">Adenine DNA glycosylase</fullName>
        <ecNumber evidence="3 13">3.2.2.31</ecNumber>
    </recommendedName>
</protein>
<keyword evidence="9 13" id="KW-0408">Iron</keyword>
<feature type="region of interest" description="Disordered" evidence="14">
    <location>
        <begin position="31"/>
        <end position="75"/>
    </location>
</feature>
<dbReference type="GO" id="GO:0005634">
    <property type="term" value="C:nucleus"/>
    <property type="evidence" value="ECO:0007669"/>
    <property type="project" value="TreeGrafter"/>
</dbReference>
<evidence type="ECO:0000259" key="15">
    <source>
        <dbReference type="SMART" id="SM00478"/>
    </source>
</evidence>
<evidence type="ECO:0000313" key="17">
    <source>
        <dbReference type="Proteomes" id="UP000239156"/>
    </source>
</evidence>
<dbReference type="InterPro" id="IPR029119">
    <property type="entry name" value="MutY_C"/>
</dbReference>
<evidence type="ECO:0000256" key="8">
    <source>
        <dbReference type="ARBA" id="ARBA00022801"/>
    </source>
</evidence>
<keyword evidence="5" id="KW-0004">4Fe-4S</keyword>
<dbReference type="Pfam" id="PF00730">
    <property type="entry name" value="HhH-GPD"/>
    <property type="match status" value="1"/>
</dbReference>
<dbReference type="PANTHER" id="PTHR42944:SF1">
    <property type="entry name" value="ADENINE DNA GLYCOSYLASE"/>
    <property type="match status" value="1"/>
</dbReference>
<comment type="similarity">
    <text evidence="2 13">Belongs to the Nth/MutY family.</text>
</comment>
<dbReference type="Gene3D" id="3.90.79.10">
    <property type="entry name" value="Nucleoside Triphosphate Pyrophosphohydrolase"/>
    <property type="match status" value="1"/>
</dbReference>
<keyword evidence="6" id="KW-0479">Metal-binding</keyword>
<dbReference type="SUPFAM" id="SSF55811">
    <property type="entry name" value="Nudix"/>
    <property type="match status" value="1"/>
</dbReference>
<dbReference type="VEuPathDB" id="FungiDB:PSTT_13168"/>
<dbReference type="Gene3D" id="1.10.1670.10">
    <property type="entry name" value="Helix-hairpin-Helix base-excision DNA repair enzymes (C-terminal)"/>
    <property type="match status" value="2"/>
</dbReference>
<keyword evidence="8" id="KW-0378">Hydrolase</keyword>
<evidence type="ECO:0000256" key="11">
    <source>
        <dbReference type="ARBA" id="ARBA00023204"/>
    </source>
</evidence>
<dbReference type="GO" id="GO:0006298">
    <property type="term" value="P:mismatch repair"/>
    <property type="evidence" value="ECO:0007669"/>
    <property type="project" value="TreeGrafter"/>
</dbReference>
<evidence type="ECO:0000256" key="1">
    <source>
        <dbReference type="ARBA" id="ARBA00000843"/>
    </source>
</evidence>
<proteinExistence type="inferred from homology"/>
<feature type="compositionally biased region" description="Polar residues" evidence="14">
    <location>
        <begin position="65"/>
        <end position="75"/>
    </location>
</feature>
<dbReference type="EMBL" id="PKSL01000180">
    <property type="protein sequence ID" value="POW00381.1"/>
    <property type="molecule type" value="Genomic_DNA"/>
</dbReference>
<evidence type="ECO:0000256" key="6">
    <source>
        <dbReference type="ARBA" id="ARBA00022723"/>
    </source>
</evidence>
<dbReference type="SMART" id="SM00525">
    <property type="entry name" value="FES"/>
    <property type="match status" value="1"/>
</dbReference>
<evidence type="ECO:0000256" key="4">
    <source>
        <dbReference type="ARBA" id="ARBA00022023"/>
    </source>
</evidence>
<dbReference type="InterPro" id="IPR044298">
    <property type="entry name" value="MIG/MutY"/>
</dbReference>
<evidence type="ECO:0000313" key="16">
    <source>
        <dbReference type="EMBL" id="POW00381.1"/>
    </source>
</evidence>
<dbReference type="GO" id="GO:0000701">
    <property type="term" value="F:purine-specific mismatch base pair DNA N-glycosylase activity"/>
    <property type="evidence" value="ECO:0007669"/>
    <property type="project" value="UniProtKB-EC"/>
</dbReference>
<dbReference type="GO" id="GO:0006285">
    <property type="term" value="P:base-excision repair, AP site formation"/>
    <property type="evidence" value="ECO:0007669"/>
    <property type="project" value="UniProtKB-ARBA"/>
</dbReference>
<evidence type="ECO:0000256" key="12">
    <source>
        <dbReference type="ARBA" id="ARBA00023295"/>
    </source>
</evidence>
<comment type="cofactor">
    <cofactor evidence="13">
        <name>[4Fe-4S] cluster</name>
        <dbReference type="ChEBI" id="CHEBI:49883"/>
    </cofactor>
    <text evidence="13">Binds 1 [4Fe-4S] cluster.</text>
</comment>
<dbReference type="InterPro" id="IPR003651">
    <property type="entry name" value="Endonuclease3_FeS-loop_motif"/>
</dbReference>
<dbReference type="SMART" id="SM00478">
    <property type="entry name" value="ENDO3c"/>
    <property type="match status" value="1"/>
</dbReference>
<dbReference type="GO" id="GO:0035485">
    <property type="term" value="F:adenine/guanine mispair binding"/>
    <property type="evidence" value="ECO:0007669"/>
    <property type="project" value="TreeGrafter"/>
</dbReference>
<evidence type="ECO:0000256" key="2">
    <source>
        <dbReference type="ARBA" id="ARBA00008343"/>
    </source>
</evidence>
<comment type="function">
    <text evidence="13">Adenine glycosylase active on G-A mispairs.</text>
</comment>
<keyword evidence="12 13" id="KW-0326">Glycosidase</keyword>
<dbReference type="InterPro" id="IPR023170">
    <property type="entry name" value="HhH_base_excis_C"/>
</dbReference>
<reference evidence="16" key="1">
    <citation type="submission" date="2017-12" db="EMBL/GenBank/DDBJ databases">
        <title>Gene loss provides genomic basis for host adaptation in cereal stripe rust fungi.</title>
        <authorList>
            <person name="Xia C."/>
        </authorList>
    </citation>
    <scope>NUCLEOTIDE SEQUENCE [LARGE SCALE GENOMIC DNA]</scope>
    <source>
        <strain evidence="16">93-210</strain>
    </source>
</reference>
<feature type="compositionally biased region" description="Basic residues" evidence="14">
    <location>
        <begin position="31"/>
        <end position="40"/>
    </location>
</feature>
<dbReference type="SUPFAM" id="SSF48150">
    <property type="entry name" value="DNA-glycosylase"/>
    <property type="match status" value="1"/>
</dbReference>
<sequence>MDQRARRSTRSTRVVYTEQENIDWSDDKPVKKHITKKTKKKIVDSVDSSSLSGLDDCSPPGSVPKPTTQKHAGSLENNSLSCSRQILCVQGRAHPLSYHTSHLSSQDSKGNNALDLLHVSLLRWFDLVKEDREMPWRKDVTHIDTWTEQQKGQRAYEVWVSEIMLQQTQVETVKSYYRESSLSLLKYHPRSSSSNHLPLPNFRFGSDSEMDDPIPDDFRSCEGERLGYYSRASRLLSGAKKVVDKFDGVLPQDPSVMEKEVDGIGPYSAGAIASIAYAKPVPMVDGNVHRVLTRITALYAPQTAKATTKFLWSTAAQLVPQNRPGDCNQALMELGATVCKPREANCPSCPLSEWCRAYQEKQVLHAALGNDEKESKRTSELERRARDEEDIEDVCGICQPLQSFGGPTTDYPSDVHHVLLYPMAKERKKPTLREVAVSLVIWKESSSEAPLDHLSQEPLLSAGQMKALLIKRPEKGLLAGLWEFPSIDLPESNNSTINGRQKVLESLLIKTIVGYPDQIVEGERMIQKSSLPDIEHIFSHLRITYKPSVLVFHSPAPPSLHNPSPSDRPAKSGQAIWSPCSNILNANLGNPHKKVWNSWLDSSDPLLHLPSVPKPRKRKASALQSSS</sequence>
<dbReference type="VEuPathDB" id="FungiDB:PSHT_04801"/>
<dbReference type="InterPro" id="IPR015797">
    <property type="entry name" value="NUDIX_hydrolase-like_dom_sf"/>
</dbReference>
<feature type="domain" description="HhH-GPD" evidence="15">
    <location>
        <begin position="164"/>
        <end position="337"/>
    </location>
</feature>
<dbReference type="AlphaFoldDB" id="A0A2S4UT30"/>
<dbReference type="GO" id="GO:0051539">
    <property type="term" value="F:4 iron, 4 sulfur cluster binding"/>
    <property type="evidence" value="ECO:0007669"/>
    <property type="project" value="UniProtKB-UniRule"/>
</dbReference>
<comment type="catalytic activity">
    <reaction evidence="1 13">
        <text>Hydrolyzes free adenine bases from 7,8-dihydro-8-oxoguanine:adenine mismatched double-stranded DNA, leaving an apurinic site.</text>
        <dbReference type="EC" id="3.2.2.31"/>
    </reaction>
</comment>
<dbReference type="InterPro" id="IPR003265">
    <property type="entry name" value="HhH-GPD_domain"/>
</dbReference>
<dbReference type="GO" id="GO:0034039">
    <property type="term" value="F:8-oxo-7,8-dihydroguanine DNA N-glycosylase activity"/>
    <property type="evidence" value="ECO:0007669"/>
    <property type="project" value="TreeGrafter"/>
</dbReference>
<evidence type="ECO:0000256" key="10">
    <source>
        <dbReference type="ARBA" id="ARBA00023014"/>
    </source>
</evidence>
<evidence type="ECO:0000256" key="14">
    <source>
        <dbReference type="SAM" id="MobiDB-lite"/>
    </source>
</evidence>
<accession>A0A2S4UT30</accession>
<keyword evidence="10" id="KW-0411">Iron-sulfur</keyword>
<evidence type="ECO:0000256" key="13">
    <source>
        <dbReference type="RuleBase" id="RU365096"/>
    </source>
</evidence>
<dbReference type="GO" id="GO:0046872">
    <property type="term" value="F:metal ion binding"/>
    <property type="evidence" value="ECO:0007669"/>
    <property type="project" value="UniProtKB-UniRule"/>
</dbReference>
<organism evidence="16 17">
    <name type="scientific">Puccinia striiformis</name>
    <dbReference type="NCBI Taxonomy" id="27350"/>
    <lineage>
        <taxon>Eukaryota</taxon>
        <taxon>Fungi</taxon>
        <taxon>Dikarya</taxon>
        <taxon>Basidiomycota</taxon>
        <taxon>Pucciniomycotina</taxon>
        <taxon>Pucciniomycetes</taxon>
        <taxon>Pucciniales</taxon>
        <taxon>Pucciniaceae</taxon>
        <taxon>Puccinia</taxon>
    </lineage>
</organism>
<dbReference type="CDD" id="cd03431">
    <property type="entry name" value="NUDIX_DNA_Glycosylase_C-MutY"/>
    <property type="match status" value="1"/>
</dbReference>
<dbReference type="PANTHER" id="PTHR42944">
    <property type="entry name" value="ADENINE DNA GLYCOSYLASE"/>
    <property type="match status" value="1"/>
</dbReference>
<evidence type="ECO:0000256" key="3">
    <source>
        <dbReference type="ARBA" id="ARBA00012045"/>
    </source>
</evidence>
<dbReference type="EC" id="3.2.2.31" evidence="3 13"/>
<evidence type="ECO:0000256" key="9">
    <source>
        <dbReference type="ARBA" id="ARBA00023004"/>
    </source>
</evidence>
<dbReference type="Proteomes" id="UP000239156">
    <property type="component" value="Unassembled WGS sequence"/>
</dbReference>
<keyword evidence="17" id="KW-1185">Reference proteome</keyword>
<dbReference type="InterPro" id="IPR011257">
    <property type="entry name" value="DNA_glycosylase"/>
</dbReference>
<dbReference type="GO" id="GO:0032357">
    <property type="term" value="F:oxidized purine DNA binding"/>
    <property type="evidence" value="ECO:0007669"/>
    <property type="project" value="TreeGrafter"/>
</dbReference>
<name>A0A2S4UT30_9BASI</name>
<keyword evidence="11" id="KW-0234">DNA repair</keyword>
<evidence type="ECO:0000256" key="7">
    <source>
        <dbReference type="ARBA" id="ARBA00022763"/>
    </source>
</evidence>
<dbReference type="Gene3D" id="1.10.340.30">
    <property type="entry name" value="Hypothetical protein, domain 2"/>
    <property type="match status" value="2"/>
</dbReference>